<dbReference type="PRINTS" id="PR00682">
    <property type="entry name" value="IPNSYNTHASE"/>
</dbReference>
<keyword evidence="2" id="KW-0045">Antibiotic biosynthesis</keyword>
<dbReference type="GO" id="GO:0046872">
    <property type="term" value="F:metal ion binding"/>
    <property type="evidence" value="ECO:0007669"/>
    <property type="project" value="UniProtKB-KW"/>
</dbReference>
<keyword evidence="3" id="KW-0408">Iron</keyword>
<sequence>MSGSPRIPTVDLRPWLDGGEDDRRAIARTVDSALQTAGFLLVTGHGVDAELRGGVREAARRFFALPADVKRAYEAKVGGRGWLGPGAEANGYSEGTETPPDLKESLTFATHEPFDDPVVDAEWYAPNVWPAEVPELRTLAEEYLARMADLEKELLTLLGYALGLERDFFSRHMDHPTYGFNINWYPGTEVLGEPEPGQFRIGPHTDFGTVTILDRQAGKGGLQVYTDGGGWQDAPFDPAAFTINIGDLMARWTGDRWRSGRHRVLPPPTDAPAEELMSLVYFGECTPGTTVESVPPPVGRVAYPPVDSHVYLREKLDAITVG</sequence>
<keyword evidence="5" id="KW-0223">Dioxygenase</keyword>
<dbReference type="SUPFAM" id="SSF51197">
    <property type="entry name" value="Clavaminate synthase-like"/>
    <property type="match status" value="1"/>
</dbReference>
<dbReference type="RefSeq" id="WP_369228228.1">
    <property type="nucleotide sequence ID" value="NZ_CP163441.1"/>
</dbReference>
<protein>
    <submittedName>
        <fullName evidence="5">Isopenicillin N synthase family dioxygenase</fullName>
    </submittedName>
</protein>
<comment type="similarity">
    <text evidence="3">Belongs to the iron/ascorbate-dependent oxidoreductase family.</text>
</comment>
<dbReference type="InterPro" id="IPR050231">
    <property type="entry name" value="Iron_ascorbate_oxido_reductase"/>
</dbReference>
<reference evidence="5" key="1">
    <citation type="submission" date="2024-07" db="EMBL/GenBank/DDBJ databases">
        <authorList>
            <person name="Yu S.T."/>
        </authorList>
    </citation>
    <scope>NUCLEOTIDE SEQUENCE</scope>
    <source>
        <strain evidence="5">R39</strain>
    </source>
</reference>
<feature type="domain" description="Fe2OG dioxygenase" evidence="4">
    <location>
        <begin position="175"/>
        <end position="285"/>
    </location>
</feature>
<dbReference type="InterPro" id="IPR027443">
    <property type="entry name" value="IPNS-like_sf"/>
</dbReference>
<dbReference type="GO" id="GO:0051213">
    <property type="term" value="F:dioxygenase activity"/>
    <property type="evidence" value="ECO:0007669"/>
    <property type="project" value="UniProtKB-KW"/>
</dbReference>
<evidence type="ECO:0000256" key="1">
    <source>
        <dbReference type="ARBA" id="ARBA00004792"/>
    </source>
</evidence>
<evidence type="ECO:0000259" key="4">
    <source>
        <dbReference type="PROSITE" id="PS51471"/>
    </source>
</evidence>
<keyword evidence="3" id="KW-0479">Metal-binding</keyword>
<proteinExistence type="inferred from homology"/>
<dbReference type="GO" id="GO:0017000">
    <property type="term" value="P:antibiotic biosynthetic process"/>
    <property type="evidence" value="ECO:0007669"/>
    <property type="project" value="UniProtKB-KW"/>
</dbReference>
<dbReference type="PROSITE" id="PS51471">
    <property type="entry name" value="FE2OG_OXY"/>
    <property type="match status" value="1"/>
</dbReference>
<gene>
    <name evidence="5" type="ORF">AB5J52_27070</name>
</gene>
<evidence type="ECO:0000313" key="5">
    <source>
        <dbReference type="EMBL" id="XDQ49650.1"/>
    </source>
</evidence>
<dbReference type="Gene3D" id="2.60.120.330">
    <property type="entry name" value="B-lactam Antibiotic, Isopenicillin N Synthase, Chain"/>
    <property type="match status" value="1"/>
</dbReference>
<organism evidence="5">
    <name type="scientific">Streptomyces sp. R39</name>
    <dbReference type="NCBI Taxonomy" id="3238631"/>
    <lineage>
        <taxon>Bacteria</taxon>
        <taxon>Bacillati</taxon>
        <taxon>Actinomycetota</taxon>
        <taxon>Actinomycetes</taxon>
        <taxon>Kitasatosporales</taxon>
        <taxon>Streptomycetaceae</taxon>
        <taxon>Streptomyces</taxon>
    </lineage>
</organism>
<dbReference type="Pfam" id="PF14226">
    <property type="entry name" value="DIOX_N"/>
    <property type="match status" value="1"/>
</dbReference>
<keyword evidence="3" id="KW-0560">Oxidoreductase</keyword>
<dbReference type="AlphaFoldDB" id="A0AB39R176"/>
<evidence type="ECO:0000256" key="3">
    <source>
        <dbReference type="RuleBase" id="RU003682"/>
    </source>
</evidence>
<dbReference type="InterPro" id="IPR026992">
    <property type="entry name" value="DIOX_N"/>
</dbReference>
<evidence type="ECO:0000256" key="2">
    <source>
        <dbReference type="ARBA" id="ARBA00023194"/>
    </source>
</evidence>
<dbReference type="InterPro" id="IPR005123">
    <property type="entry name" value="Oxoglu/Fe-dep_dioxygenase_dom"/>
</dbReference>
<dbReference type="InterPro" id="IPR044861">
    <property type="entry name" value="IPNS-like_FE2OG_OXY"/>
</dbReference>
<comment type="pathway">
    <text evidence="1">Antibiotic biosynthesis.</text>
</comment>
<dbReference type="PANTHER" id="PTHR47990">
    <property type="entry name" value="2-OXOGLUTARATE (2OG) AND FE(II)-DEPENDENT OXYGENASE SUPERFAMILY PROTEIN-RELATED"/>
    <property type="match status" value="1"/>
</dbReference>
<name>A0AB39R176_9ACTN</name>
<accession>A0AB39R176</accession>
<dbReference type="EMBL" id="CP163441">
    <property type="protein sequence ID" value="XDQ49650.1"/>
    <property type="molecule type" value="Genomic_DNA"/>
</dbReference>
<dbReference type="Pfam" id="PF03171">
    <property type="entry name" value="2OG-FeII_Oxy"/>
    <property type="match status" value="1"/>
</dbReference>